<proteinExistence type="predicted"/>
<name>A0ABC8JYN6_ERUVS</name>
<dbReference type="AlphaFoldDB" id="A0ABC8JYN6"/>
<evidence type="ECO:0000313" key="1">
    <source>
        <dbReference type="EMBL" id="CAH8337130.1"/>
    </source>
</evidence>
<sequence length="251" mass="29174">MSEQKTGKLDIGSQADDFIKYFMREKTHVSFFYDAEELRFEIQSEDVVHVEKREVTMSILGTLISKSYNMVEATFTVTPRKEDITKSCVEYTFEFDEKINNCTEETEIVESLLTYILISDGNNTNGDDFRYNSFVAGYPATECFKRYLNEFRDDDDVSLVEVNSRPKRIFTVAFNDAPNLVVHMDDEDESLFQSIEVTITITPMKDDNRRSHVNWTIKVQKSEDREGVSRLFLETADHIRETIILAIKTLE</sequence>
<dbReference type="Proteomes" id="UP001642260">
    <property type="component" value="Unassembled WGS sequence"/>
</dbReference>
<evidence type="ECO:0000313" key="2">
    <source>
        <dbReference type="Proteomes" id="UP001642260"/>
    </source>
</evidence>
<keyword evidence="2" id="KW-1185">Reference proteome</keyword>
<dbReference type="SUPFAM" id="SSF55961">
    <property type="entry name" value="Bet v1-like"/>
    <property type="match status" value="1"/>
</dbReference>
<accession>A0ABC8JYN6</accession>
<organism evidence="1 2">
    <name type="scientific">Eruca vesicaria subsp. sativa</name>
    <name type="common">Garden rocket</name>
    <name type="synonym">Eruca sativa</name>
    <dbReference type="NCBI Taxonomy" id="29727"/>
    <lineage>
        <taxon>Eukaryota</taxon>
        <taxon>Viridiplantae</taxon>
        <taxon>Streptophyta</taxon>
        <taxon>Embryophyta</taxon>
        <taxon>Tracheophyta</taxon>
        <taxon>Spermatophyta</taxon>
        <taxon>Magnoliopsida</taxon>
        <taxon>eudicotyledons</taxon>
        <taxon>Gunneridae</taxon>
        <taxon>Pentapetalae</taxon>
        <taxon>rosids</taxon>
        <taxon>malvids</taxon>
        <taxon>Brassicales</taxon>
        <taxon>Brassicaceae</taxon>
        <taxon>Brassiceae</taxon>
        <taxon>Eruca</taxon>
    </lineage>
</organism>
<reference evidence="1 2" key="1">
    <citation type="submission" date="2022-03" db="EMBL/GenBank/DDBJ databases">
        <authorList>
            <person name="Macdonald S."/>
            <person name="Ahmed S."/>
            <person name="Newling K."/>
        </authorList>
    </citation>
    <scope>NUCLEOTIDE SEQUENCE [LARGE SCALE GENOMIC DNA]</scope>
</reference>
<gene>
    <name evidence="1" type="ORF">ERUC_LOCUS14147</name>
</gene>
<dbReference type="Gene3D" id="3.30.530.20">
    <property type="match status" value="1"/>
</dbReference>
<dbReference type="InterPro" id="IPR023393">
    <property type="entry name" value="START-like_dom_sf"/>
</dbReference>
<dbReference type="EMBL" id="CAKOAT010131821">
    <property type="protein sequence ID" value="CAH8337130.1"/>
    <property type="molecule type" value="Genomic_DNA"/>
</dbReference>
<comment type="caution">
    <text evidence="1">The sequence shown here is derived from an EMBL/GenBank/DDBJ whole genome shotgun (WGS) entry which is preliminary data.</text>
</comment>
<protein>
    <submittedName>
        <fullName evidence="1">Uncharacterized protein</fullName>
    </submittedName>
</protein>